<dbReference type="SUPFAM" id="SSF47954">
    <property type="entry name" value="Cyclin-like"/>
    <property type="match status" value="1"/>
</dbReference>
<name>A0A4S4LTQ2_9APHY</name>
<proteinExistence type="predicted"/>
<organism evidence="1 2">
    <name type="scientific">Antrodiella citrinella</name>
    <dbReference type="NCBI Taxonomy" id="2447956"/>
    <lineage>
        <taxon>Eukaryota</taxon>
        <taxon>Fungi</taxon>
        <taxon>Dikarya</taxon>
        <taxon>Basidiomycota</taxon>
        <taxon>Agaricomycotina</taxon>
        <taxon>Agaricomycetes</taxon>
        <taxon>Polyporales</taxon>
        <taxon>Steccherinaceae</taxon>
        <taxon>Antrodiella</taxon>
    </lineage>
</organism>
<dbReference type="Proteomes" id="UP000308730">
    <property type="component" value="Unassembled WGS sequence"/>
</dbReference>
<dbReference type="EMBL" id="SGPM01000805">
    <property type="protein sequence ID" value="THH15625.1"/>
    <property type="molecule type" value="Genomic_DNA"/>
</dbReference>
<comment type="caution">
    <text evidence="1">The sequence shown here is derived from an EMBL/GenBank/DDBJ whole genome shotgun (WGS) entry which is preliminary data.</text>
</comment>
<evidence type="ECO:0000313" key="1">
    <source>
        <dbReference type="EMBL" id="THH15625.1"/>
    </source>
</evidence>
<dbReference type="CDD" id="cd20557">
    <property type="entry name" value="CYCLIN_ScPCL1-like"/>
    <property type="match status" value="1"/>
</dbReference>
<protein>
    <recommendedName>
        <fullName evidence="3">Cyclin N-terminal domain-containing protein</fullName>
    </recommendedName>
</protein>
<dbReference type="AlphaFoldDB" id="A0A4S4LTQ2"/>
<dbReference type="InterPro" id="IPR036915">
    <property type="entry name" value="Cyclin-like_sf"/>
</dbReference>
<keyword evidence="2" id="KW-1185">Reference proteome</keyword>
<evidence type="ECO:0008006" key="3">
    <source>
        <dbReference type="Google" id="ProtNLM"/>
    </source>
</evidence>
<accession>A0A4S4LTQ2</accession>
<reference evidence="1 2" key="1">
    <citation type="submission" date="2019-02" db="EMBL/GenBank/DDBJ databases">
        <title>Genome sequencing of the rare red list fungi Antrodiella citrinella (Flaviporus citrinellus).</title>
        <authorList>
            <person name="Buettner E."/>
            <person name="Kellner H."/>
        </authorList>
    </citation>
    <scope>NUCLEOTIDE SEQUENCE [LARGE SCALE GENOMIC DNA]</scope>
    <source>
        <strain evidence="1 2">DSM 108506</strain>
    </source>
</reference>
<dbReference type="Gene3D" id="1.10.472.10">
    <property type="entry name" value="Cyclin-like"/>
    <property type="match status" value="1"/>
</dbReference>
<sequence>MSHPRGRRTAIKELKLQQYAQVQYHQPSYYEIPVVVISREPPLEKLSAEQYMSAAAVCTRFITHYFRRTTSDFVVTHEGALPLQSWIANFFALTQMRLYIIAGTLVMLNRFRACSRKMPQDTAGFEVFFVASQLSHKFIEESSFGAKSWSQAVQSAIAPARIVQLEIHALKVLQWRVALELKELKEIGRLKFGISFKFRNEGFM</sequence>
<gene>
    <name evidence="1" type="ORF">EUX98_g9435</name>
</gene>
<evidence type="ECO:0000313" key="2">
    <source>
        <dbReference type="Proteomes" id="UP000308730"/>
    </source>
</evidence>